<dbReference type="AlphaFoldDB" id="A0A841NCA3"/>
<protein>
    <submittedName>
        <fullName evidence="1">Uncharacterized protein</fullName>
    </submittedName>
</protein>
<proteinExistence type="predicted"/>
<gene>
    <name evidence="1" type="ORF">HNP36_000715</name>
</gene>
<reference evidence="1 2" key="1">
    <citation type="submission" date="2020-08" db="EMBL/GenBank/DDBJ databases">
        <title>Functional genomics of gut bacteria from endangered species of beetles.</title>
        <authorList>
            <person name="Carlos-Shanley C."/>
        </authorList>
    </citation>
    <scope>NUCLEOTIDE SEQUENCE [LARGE SCALE GENOMIC DNA]</scope>
    <source>
        <strain evidence="1 2">S00136</strain>
    </source>
</reference>
<name>A0A841NCA3_9FLAO</name>
<accession>A0A841NCA3</accession>
<evidence type="ECO:0000313" key="2">
    <source>
        <dbReference type="Proteomes" id="UP000589738"/>
    </source>
</evidence>
<dbReference type="Gene3D" id="1.10.10.60">
    <property type="entry name" value="Homeodomain-like"/>
    <property type="match status" value="1"/>
</dbReference>
<dbReference type="EMBL" id="JACHLC010000001">
    <property type="protein sequence ID" value="MBB6369662.1"/>
    <property type="molecule type" value="Genomic_DNA"/>
</dbReference>
<dbReference type="SUPFAM" id="SSF46689">
    <property type="entry name" value="Homeodomain-like"/>
    <property type="match status" value="1"/>
</dbReference>
<dbReference type="Proteomes" id="UP000589738">
    <property type="component" value="Unassembled WGS sequence"/>
</dbReference>
<dbReference type="InterPro" id="IPR009057">
    <property type="entry name" value="Homeodomain-like_sf"/>
</dbReference>
<comment type="caution">
    <text evidence="1">The sequence shown here is derived from an EMBL/GenBank/DDBJ whole genome shotgun (WGS) entry which is preliminary data.</text>
</comment>
<dbReference type="RefSeq" id="WP_184160340.1">
    <property type="nucleotide sequence ID" value="NZ_JACHLC010000001.1"/>
</dbReference>
<sequence length="145" mass="17119">MDFKNIHIGSLIRQEINEKDIATSRVCNFMNCTENEIEEMLGLKSLDSETLLKWCKLLEYDFFRMYSHHLILYSPDSSSCGVKKNAATKSSLPNFRKNIYTKEIIDFILEMIESGEKTKRQVIEQYRIPKTTLHKWINKYNNLKS</sequence>
<keyword evidence="2" id="KW-1185">Reference proteome</keyword>
<evidence type="ECO:0000313" key="1">
    <source>
        <dbReference type="EMBL" id="MBB6369662.1"/>
    </source>
</evidence>
<organism evidence="1 2">
    <name type="scientific">Chryseobacterium shigense</name>
    <dbReference type="NCBI Taxonomy" id="297244"/>
    <lineage>
        <taxon>Bacteria</taxon>
        <taxon>Pseudomonadati</taxon>
        <taxon>Bacteroidota</taxon>
        <taxon>Flavobacteriia</taxon>
        <taxon>Flavobacteriales</taxon>
        <taxon>Weeksellaceae</taxon>
        <taxon>Chryseobacterium group</taxon>
        <taxon>Chryseobacterium</taxon>
    </lineage>
</organism>